<dbReference type="InterPro" id="IPR053225">
    <property type="entry name" value="Acyl-CoA_N-acyltransferase"/>
</dbReference>
<name>A0AAV5TW23_9BILA</name>
<proteinExistence type="predicted"/>
<protein>
    <recommendedName>
        <fullName evidence="3">Glycine N-acyltransferase-like protein</fullName>
    </recommendedName>
</protein>
<dbReference type="PANTHER" id="PTHR20958">
    <property type="entry name" value="GLYCINE N-ACYLTRANSFERASE-LIKE PROTEIN"/>
    <property type="match status" value="1"/>
</dbReference>
<sequence length="321" mass="36601">IDIIQMKLIEWDTAGKKQQLHQLLRTEDGMGGIPYNHVTDAAIRISLENEFPMFRVRFFSTDWKPETTPTYVFVVQETSKIIVCYARPPTRGHDAILLQSALGELVNLFFGQLDSDGETIFSMDSFTNRMLSEVMTARRGFDVSALSTCDHFYMTNETMQMIEQVEYPPIDGFHVDSVDIERDSLRIYDNWKFSPSLDETKAYLRDLPSLVARSSSSGEAVSWGMVTPFGWSTNLFTLPDFRGTGVSEFLGWHLCRRIIRQGLRPFMFVEIGNSAMLAAMKKKAVWKRWDTANGDGFPIHFSSIKRRIGTTPSTVHPRANI</sequence>
<dbReference type="EMBL" id="BTSX01000005">
    <property type="protein sequence ID" value="GMS98471.1"/>
    <property type="molecule type" value="Genomic_DNA"/>
</dbReference>
<comment type="caution">
    <text evidence="1">The sequence shown here is derived from an EMBL/GenBank/DDBJ whole genome shotgun (WGS) entry which is preliminary data.</text>
</comment>
<reference evidence="1" key="1">
    <citation type="submission" date="2023-10" db="EMBL/GenBank/DDBJ databases">
        <title>Genome assembly of Pristionchus species.</title>
        <authorList>
            <person name="Yoshida K."/>
            <person name="Sommer R.J."/>
        </authorList>
    </citation>
    <scope>NUCLEOTIDE SEQUENCE</scope>
    <source>
        <strain evidence="1">RS0144</strain>
    </source>
</reference>
<keyword evidence="2" id="KW-1185">Reference proteome</keyword>
<feature type="non-terminal residue" evidence="1">
    <location>
        <position position="1"/>
    </location>
</feature>
<dbReference type="Gene3D" id="3.40.630.30">
    <property type="match status" value="1"/>
</dbReference>
<evidence type="ECO:0000313" key="1">
    <source>
        <dbReference type="EMBL" id="GMS98471.1"/>
    </source>
</evidence>
<evidence type="ECO:0000313" key="2">
    <source>
        <dbReference type="Proteomes" id="UP001432027"/>
    </source>
</evidence>
<dbReference type="SUPFAM" id="SSF55729">
    <property type="entry name" value="Acyl-CoA N-acyltransferases (Nat)"/>
    <property type="match status" value="1"/>
</dbReference>
<organism evidence="1 2">
    <name type="scientific">Pristionchus entomophagus</name>
    <dbReference type="NCBI Taxonomy" id="358040"/>
    <lineage>
        <taxon>Eukaryota</taxon>
        <taxon>Metazoa</taxon>
        <taxon>Ecdysozoa</taxon>
        <taxon>Nematoda</taxon>
        <taxon>Chromadorea</taxon>
        <taxon>Rhabditida</taxon>
        <taxon>Rhabditina</taxon>
        <taxon>Diplogasteromorpha</taxon>
        <taxon>Diplogasteroidea</taxon>
        <taxon>Neodiplogasteridae</taxon>
        <taxon>Pristionchus</taxon>
    </lineage>
</organism>
<dbReference type="InterPro" id="IPR016181">
    <property type="entry name" value="Acyl_CoA_acyltransferase"/>
</dbReference>
<dbReference type="Proteomes" id="UP001432027">
    <property type="component" value="Unassembled WGS sequence"/>
</dbReference>
<evidence type="ECO:0008006" key="3">
    <source>
        <dbReference type="Google" id="ProtNLM"/>
    </source>
</evidence>
<dbReference type="PANTHER" id="PTHR20958:SF6">
    <property type="entry name" value="GLYCINE N-ACYLTRANSFERASE-LIKE PROTEIN"/>
    <property type="match status" value="1"/>
</dbReference>
<gene>
    <name evidence="1" type="ORF">PENTCL1PPCAC_20646</name>
</gene>
<dbReference type="AlphaFoldDB" id="A0AAV5TW23"/>
<accession>A0AAV5TW23</accession>